<accession>A0A7D4C1P6</accession>
<organism evidence="2 3">
    <name type="scientific">Tenuifilum thalassicum</name>
    <dbReference type="NCBI Taxonomy" id="2590900"/>
    <lineage>
        <taxon>Bacteria</taxon>
        <taxon>Pseudomonadati</taxon>
        <taxon>Bacteroidota</taxon>
        <taxon>Bacteroidia</taxon>
        <taxon>Bacteroidales</taxon>
        <taxon>Tenuifilaceae</taxon>
        <taxon>Tenuifilum</taxon>
    </lineage>
</organism>
<dbReference type="AlphaFoldDB" id="A0A7D4C1P6"/>
<evidence type="ECO:0000256" key="1">
    <source>
        <dbReference type="SAM" id="MobiDB-lite"/>
    </source>
</evidence>
<feature type="region of interest" description="Disordered" evidence="1">
    <location>
        <begin position="87"/>
        <end position="156"/>
    </location>
</feature>
<feature type="compositionally biased region" description="Basic residues" evidence="1">
    <location>
        <begin position="112"/>
        <end position="128"/>
    </location>
</feature>
<name>A0A7D4C1P6_9BACT</name>
<dbReference type="RefSeq" id="WP_173076118.1">
    <property type="nucleotide sequence ID" value="NZ_CP041345.1"/>
</dbReference>
<feature type="compositionally biased region" description="Basic and acidic residues" evidence="1">
    <location>
        <begin position="87"/>
        <end position="111"/>
    </location>
</feature>
<dbReference type="KEGG" id="ttz:FHG85_11735"/>
<evidence type="ECO:0008006" key="4">
    <source>
        <dbReference type="Google" id="ProtNLM"/>
    </source>
</evidence>
<feature type="compositionally biased region" description="Basic residues" evidence="1">
    <location>
        <begin position="140"/>
        <end position="149"/>
    </location>
</feature>
<dbReference type="Proteomes" id="UP000500961">
    <property type="component" value="Chromosome"/>
</dbReference>
<sequence length="289" mass="32851">MEKQEFYNLINDVQLCTQTKCDELDDLLSRYPFFTAGRIVKLLALYKTDINKFKSELAKQSIFIPNRRYLVSLLSELNEVDSISKTKEAEPKVAKEELEEKPPKESKEKSAAKKKTTAKKSTKSKKTAAAKSSEVEGSKPAKKRGRPKKKRDDDAILLIDNDEKPTITIDADSKKTSFDDTDILELIENGSEAQNNTSDLIEKFITEQPTIPRPVAPQKPVEAENVEDISVHSVKEPEELATETLAEIYALQGYIDKAITVYEKLRLKYPEKSSYFADQIEKLKKEQQE</sequence>
<protein>
    <recommendedName>
        <fullName evidence="4">Tetratricopeptide repeat protein</fullName>
    </recommendedName>
</protein>
<evidence type="ECO:0000313" key="3">
    <source>
        <dbReference type="Proteomes" id="UP000500961"/>
    </source>
</evidence>
<reference evidence="2 3" key="1">
    <citation type="submission" date="2019-07" db="EMBL/GenBank/DDBJ databases">
        <title>Thalassofilum flectens gen. nov., sp. nov., a novel moderate thermophilic anaerobe from a shallow sea hot spring in Kunashir Island (Russia), representing a new family in the order Bacteroidales, and proposal of Thalassofilacea fam. nov.</title>
        <authorList>
            <person name="Kochetkova T.V."/>
            <person name="Podosokorskaya O.A."/>
            <person name="Novikov A."/>
            <person name="Elcheninov A.G."/>
            <person name="Toshchakov S.V."/>
            <person name="Kublanov I.V."/>
        </authorList>
    </citation>
    <scope>NUCLEOTIDE SEQUENCE [LARGE SCALE GENOMIC DNA]</scope>
    <source>
        <strain evidence="2 3">38-H</strain>
    </source>
</reference>
<evidence type="ECO:0000313" key="2">
    <source>
        <dbReference type="EMBL" id="QKG80904.1"/>
    </source>
</evidence>
<gene>
    <name evidence="2" type="ORF">FHG85_11735</name>
</gene>
<keyword evidence="3" id="KW-1185">Reference proteome</keyword>
<proteinExistence type="predicted"/>
<dbReference type="EMBL" id="CP041345">
    <property type="protein sequence ID" value="QKG80904.1"/>
    <property type="molecule type" value="Genomic_DNA"/>
</dbReference>